<name>A0ABC9YWZ0_9NOCA</name>
<evidence type="ECO:0000256" key="1">
    <source>
        <dbReference type="SAM" id="MobiDB-lite"/>
    </source>
</evidence>
<keyword evidence="2" id="KW-0472">Membrane</keyword>
<accession>A0ABC9YWZ0</accession>
<evidence type="ECO:0000313" key="6">
    <source>
        <dbReference type="Proteomes" id="UP000180166"/>
    </source>
</evidence>
<keyword evidence="2" id="KW-1133">Transmembrane helix</keyword>
<dbReference type="Proteomes" id="UP000037179">
    <property type="component" value="Unassembled WGS sequence"/>
</dbReference>
<feature type="region of interest" description="Disordered" evidence="1">
    <location>
        <begin position="302"/>
        <end position="331"/>
    </location>
</feature>
<dbReference type="KEGG" id="nsr:NS506_06497"/>
<reference evidence="3 6" key="3">
    <citation type="submission" date="2016-10" db="EMBL/GenBank/DDBJ databases">
        <title>Genome sequence of Nocardia seriolae strain EM150506, isolated from Anguila japonica.</title>
        <authorList>
            <person name="Han H.-J."/>
        </authorList>
    </citation>
    <scope>NUCLEOTIDE SEQUENCE [LARGE SCALE GENOMIC DNA]</scope>
    <source>
        <strain evidence="3 6">EM150506</strain>
    </source>
</reference>
<gene>
    <name evidence="3" type="ORF">NS506_06497</name>
    <name evidence="4" type="ORF">NSK11_contig00071-0013</name>
</gene>
<dbReference type="GeneID" id="93373608"/>
<dbReference type="Proteomes" id="UP000180166">
    <property type="component" value="Chromosome"/>
</dbReference>
<feature type="compositionally biased region" description="Polar residues" evidence="1">
    <location>
        <begin position="302"/>
        <end position="317"/>
    </location>
</feature>
<feature type="transmembrane region" description="Helical" evidence="2">
    <location>
        <begin position="191"/>
        <end position="212"/>
    </location>
</feature>
<dbReference type="EMBL" id="CP017839">
    <property type="protein sequence ID" value="APB00533.1"/>
    <property type="molecule type" value="Genomic_DNA"/>
</dbReference>
<reference evidence="4 5" key="2">
    <citation type="journal article" date="2016" name="Genome Announc.">
        <title>Draft Genome Sequence of Erythromycin- and Oxytetracycline-Sensitive Nocardia seriolae Strain U-1 (NBRC 110359).</title>
        <authorList>
            <person name="Imajoh M."/>
            <person name="Sukeda M."/>
            <person name="Shimizu M."/>
            <person name="Yamane J."/>
            <person name="Ohnishi K."/>
            <person name="Oshima S."/>
        </authorList>
    </citation>
    <scope>NUCLEOTIDE SEQUENCE [LARGE SCALE GENOMIC DNA]</scope>
    <source>
        <strain evidence="4 5">U-1</strain>
    </source>
</reference>
<evidence type="ECO:0000313" key="5">
    <source>
        <dbReference type="Proteomes" id="UP000037179"/>
    </source>
</evidence>
<feature type="compositionally biased region" description="Low complexity" evidence="1">
    <location>
        <begin position="99"/>
        <end position="113"/>
    </location>
</feature>
<dbReference type="EMBL" id="BBYQ01000071">
    <property type="protein sequence ID" value="GAP30043.1"/>
    <property type="molecule type" value="Genomic_DNA"/>
</dbReference>
<organism evidence="4 5">
    <name type="scientific">Nocardia seriolae</name>
    <dbReference type="NCBI Taxonomy" id="37332"/>
    <lineage>
        <taxon>Bacteria</taxon>
        <taxon>Bacillati</taxon>
        <taxon>Actinomycetota</taxon>
        <taxon>Actinomycetes</taxon>
        <taxon>Mycobacteriales</taxon>
        <taxon>Nocardiaceae</taxon>
        <taxon>Nocardia</taxon>
    </lineage>
</organism>
<proteinExistence type="predicted"/>
<feature type="compositionally biased region" description="Basic and acidic residues" evidence="1">
    <location>
        <begin position="169"/>
        <end position="183"/>
    </location>
</feature>
<protein>
    <submittedName>
        <fullName evidence="4">Uncharacterized protein</fullName>
    </submittedName>
</protein>
<keyword evidence="5" id="KW-1185">Reference proteome</keyword>
<feature type="region of interest" description="Disordered" evidence="1">
    <location>
        <begin position="1"/>
        <end position="126"/>
    </location>
</feature>
<evidence type="ECO:0000313" key="4">
    <source>
        <dbReference type="EMBL" id="GAP30043.1"/>
    </source>
</evidence>
<evidence type="ECO:0000256" key="2">
    <source>
        <dbReference type="SAM" id="Phobius"/>
    </source>
</evidence>
<sequence length="331" mass="33989">MPTDRPTGPNPPNRPAPDPEHPAESQTTPTDPAHPGYEHHPLPPYPEDDPVPPTDGGNEPTVQFPADSQPTGNEPTLGFDTPGPFESTPSPGQPGEIQPTLPLPADFAAAPGPAGFGMPGPSSEPAEPVLPVADAPPRRGTMTTQEAGITQPRPPTVAEARAREKARKRAEDQERAEAEAAEAKRRKKKRVLIGGAAVVGIAALVGGGYLVAEAWSGPEVTAYCTVVANKGETVPTGNGQSVTATQDNQEIVVPDNYCSDATSRGDSGIHPGFFFLAGHSYRYYYGGTGTIGRAPTGGSISAPSGATVKTKSGSTIQRGGLGAKVKGSGGS</sequence>
<dbReference type="RefSeq" id="WP_228102455.1">
    <property type="nucleotide sequence ID" value="NZ_AP028458.1"/>
</dbReference>
<reference evidence="5" key="1">
    <citation type="submission" date="2015-07" db="EMBL/GenBank/DDBJ databases">
        <title>Nocardia seriolae U-1 whole genome shotgun sequence.</title>
        <authorList>
            <person name="Imajoh M."/>
            <person name="Fukumoto Y."/>
            <person name="Sukeda M."/>
            <person name="Yamane J."/>
            <person name="Yamasaki K."/>
            <person name="Shimizu M."/>
            <person name="Ohnishi K."/>
            <person name="Oshima S."/>
        </authorList>
    </citation>
    <scope>NUCLEOTIDE SEQUENCE [LARGE SCALE GENOMIC DNA]</scope>
    <source>
        <strain evidence="5">U-1</strain>
    </source>
</reference>
<dbReference type="AlphaFoldDB" id="A0ABC9YWZ0"/>
<evidence type="ECO:0000313" key="3">
    <source>
        <dbReference type="EMBL" id="APB00533.1"/>
    </source>
</evidence>
<feature type="region of interest" description="Disordered" evidence="1">
    <location>
        <begin position="141"/>
        <end position="186"/>
    </location>
</feature>
<feature type="compositionally biased region" description="Gly residues" evidence="1">
    <location>
        <begin position="319"/>
        <end position="331"/>
    </location>
</feature>
<keyword evidence="2" id="KW-0812">Transmembrane</keyword>